<gene>
    <name evidence="2" type="ORF">G4B88_011044</name>
</gene>
<dbReference type="Proteomes" id="UP000583929">
    <property type="component" value="Unassembled WGS sequence"/>
</dbReference>
<accession>A0A7J6HM23</accession>
<evidence type="ECO:0000256" key="1">
    <source>
        <dbReference type="SAM" id="MobiDB-lite"/>
    </source>
</evidence>
<sequence>MGCHTQKELVVVHSCCFSHLGSTLKTETQTAPYQPIPLLRSLSPVTTVDSNPKTSLREPRSAHPHQRAQIFPVSPTNPDLPNLTNVPRSSFRDLRSFLSEKDNGFHQASAKFAENSISKTGRKLDSVTRPHELPSSSPH</sequence>
<name>A0A7J6HM23_CANSA</name>
<protein>
    <submittedName>
        <fullName evidence="2">Uncharacterized protein</fullName>
    </submittedName>
</protein>
<feature type="compositionally biased region" description="Polar residues" evidence="1">
    <location>
        <begin position="44"/>
        <end position="54"/>
    </location>
</feature>
<feature type="region of interest" description="Disordered" evidence="1">
    <location>
        <begin position="109"/>
        <end position="139"/>
    </location>
</feature>
<keyword evidence="3" id="KW-1185">Reference proteome</keyword>
<dbReference type="AlphaFoldDB" id="A0A7J6HM23"/>
<proteinExistence type="predicted"/>
<dbReference type="EMBL" id="JAATIQ010000040">
    <property type="protein sequence ID" value="KAF4395580.1"/>
    <property type="molecule type" value="Genomic_DNA"/>
</dbReference>
<evidence type="ECO:0000313" key="3">
    <source>
        <dbReference type="Proteomes" id="UP000583929"/>
    </source>
</evidence>
<organism evidence="2 3">
    <name type="scientific">Cannabis sativa</name>
    <name type="common">Hemp</name>
    <name type="synonym">Marijuana</name>
    <dbReference type="NCBI Taxonomy" id="3483"/>
    <lineage>
        <taxon>Eukaryota</taxon>
        <taxon>Viridiplantae</taxon>
        <taxon>Streptophyta</taxon>
        <taxon>Embryophyta</taxon>
        <taxon>Tracheophyta</taxon>
        <taxon>Spermatophyta</taxon>
        <taxon>Magnoliopsida</taxon>
        <taxon>eudicotyledons</taxon>
        <taxon>Gunneridae</taxon>
        <taxon>Pentapetalae</taxon>
        <taxon>rosids</taxon>
        <taxon>fabids</taxon>
        <taxon>Rosales</taxon>
        <taxon>Cannabaceae</taxon>
        <taxon>Cannabis</taxon>
    </lineage>
</organism>
<feature type="non-terminal residue" evidence="2">
    <location>
        <position position="1"/>
    </location>
</feature>
<feature type="compositionally biased region" description="Basic and acidic residues" evidence="1">
    <location>
        <begin position="122"/>
        <end position="132"/>
    </location>
</feature>
<feature type="region of interest" description="Disordered" evidence="1">
    <location>
        <begin position="44"/>
        <end position="87"/>
    </location>
</feature>
<comment type="caution">
    <text evidence="2">The sequence shown here is derived from an EMBL/GenBank/DDBJ whole genome shotgun (WGS) entry which is preliminary data.</text>
</comment>
<reference evidence="2 3" key="1">
    <citation type="journal article" date="2020" name="bioRxiv">
        <title>Sequence and annotation of 42 cannabis genomes reveals extensive copy number variation in cannabinoid synthesis and pathogen resistance genes.</title>
        <authorList>
            <person name="Mckernan K.J."/>
            <person name="Helbert Y."/>
            <person name="Kane L.T."/>
            <person name="Ebling H."/>
            <person name="Zhang L."/>
            <person name="Liu B."/>
            <person name="Eaton Z."/>
            <person name="Mclaughlin S."/>
            <person name="Kingan S."/>
            <person name="Baybayan P."/>
            <person name="Concepcion G."/>
            <person name="Jordan M."/>
            <person name="Riva A."/>
            <person name="Barbazuk W."/>
            <person name="Harkins T."/>
        </authorList>
    </citation>
    <scope>NUCLEOTIDE SEQUENCE [LARGE SCALE GENOMIC DNA]</scope>
    <source>
        <strain evidence="3">cv. Jamaican Lion 4</strain>
        <tissue evidence="2">Leaf</tissue>
    </source>
</reference>
<feature type="compositionally biased region" description="Polar residues" evidence="1">
    <location>
        <begin position="74"/>
        <end position="87"/>
    </location>
</feature>
<evidence type="ECO:0000313" key="2">
    <source>
        <dbReference type="EMBL" id="KAF4395580.1"/>
    </source>
</evidence>